<dbReference type="PANTHER" id="PTHR46889">
    <property type="entry name" value="TRANSPOSASE INSF FOR INSERTION SEQUENCE IS3B-RELATED"/>
    <property type="match status" value="1"/>
</dbReference>
<dbReference type="InterPro" id="IPR001584">
    <property type="entry name" value="Integrase_cat-core"/>
</dbReference>
<dbReference type="InterPro" id="IPR009057">
    <property type="entry name" value="Homeodomain-like_sf"/>
</dbReference>
<sequence length="456" mass="52958">MPKYSLAFKLKIVAQYQKGDCSYGHLARAHDVSVVQVKGWIGAYANHGKAALQTRYRYHSIDFKIEVVRQIVEGLSIRRASERFNLNRSQMQRWVDAWQRYGIEGLASKRRGDSLPLLPVPDPSAFKPHIANPVRELEKQVAYLQVKNAFLRKAMSLGLKDSDLDNQQKALIVQELRSRYPLDALLQGACLPRSSFYYHLKVTRQPDKQGARKESIRTMFTHHRGRYGYRRITQALRNQGQQINHKAVQRLMGEMSLKCTLRRRRYRPFTGPESCVAPNLLERRFTAPQPNQRWATDITEFRVNQNRLYLSPILDLFNKEIVAFEISERPSFEMVLRMLKDGLKTLRPHEKPLIHSDQGWHYQYPAYQQLIRQHGLTQSMSRRANCLDNAAMESFFAVLKSELFHCNRFSSVEELAVAIRAYIDYYNKERIKLALGGRSPAEYRLAIAKAVNTCDE</sequence>
<dbReference type="InterPro" id="IPR010921">
    <property type="entry name" value="Trp_repressor/repl_initiator"/>
</dbReference>
<dbReference type="Pfam" id="PF13276">
    <property type="entry name" value="HTH_21"/>
    <property type="match status" value="1"/>
</dbReference>
<dbReference type="SUPFAM" id="SSF46689">
    <property type="entry name" value="Homeodomain-like"/>
    <property type="match status" value="1"/>
</dbReference>
<reference evidence="3" key="1">
    <citation type="submission" date="2016-10" db="EMBL/GenBank/DDBJ databases">
        <authorList>
            <person name="de Groot N.N."/>
        </authorList>
    </citation>
    <scope>NUCLEOTIDE SEQUENCE [LARGE SCALE GENOMIC DNA]</scope>
    <source>
        <strain evidence="3">DSM 15758</strain>
    </source>
</reference>
<dbReference type="SUPFAM" id="SSF53098">
    <property type="entry name" value="Ribonuclease H-like"/>
    <property type="match status" value="1"/>
</dbReference>
<dbReference type="RefSeq" id="WP_074584898.1">
    <property type="nucleotide sequence ID" value="NZ_CP183398.1"/>
</dbReference>
<dbReference type="InterPro" id="IPR055247">
    <property type="entry name" value="InsJ-like_HTH"/>
</dbReference>
<proteinExistence type="predicted"/>
<dbReference type="Pfam" id="PF13333">
    <property type="entry name" value="rve_2"/>
    <property type="match status" value="1"/>
</dbReference>
<dbReference type="GO" id="GO:0015074">
    <property type="term" value="P:DNA integration"/>
    <property type="evidence" value="ECO:0007669"/>
    <property type="project" value="InterPro"/>
</dbReference>
<dbReference type="Pfam" id="PF00665">
    <property type="entry name" value="rve"/>
    <property type="match status" value="1"/>
</dbReference>
<evidence type="ECO:0000313" key="2">
    <source>
        <dbReference type="EMBL" id="SCZ47697.1"/>
    </source>
</evidence>
<dbReference type="InterPro" id="IPR036397">
    <property type="entry name" value="RNaseH_sf"/>
</dbReference>
<evidence type="ECO:0000313" key="3">
    <source>
        <dbReference type="Proteomes" id="UP000183046"/>
    </source>
</evidence>
<dbReference type="PROSITE" id="PS50994">
    <property type="entry name" value="INTEGRASE"/>
    <property type="match status" value="1"/>
</dbReference>
<evidence type="ECO:0000259" key="1">
    <source>
        <dbReference type="PROSITE" id="PS50994"/>
    </source>
</evidence>
<feature type="domain" description="Integrase catalytic" evidence="1">
    <location>
        <begin position="286"/>
        <end position="448"/>
    </location>
</feature>
<dbReference type="Proteomes" id="UP000183046">
    <property type="component" value="Unassembled WGS sequence"/>
</dbReference>
<accession>A0A1G5PDU8</accession>
<dbReference type="PANTHER" id="PTHR46889:SF4">
    <property type="entry name" value="TRANSPOSASE INSO FOR INSERTION SEQUENCE ELEMENT IS911B-RELATED"/>
    <property type="match status" value="1"/>
</dbReference>
<dbReference type="InterPro" id="IPR025948">
    <property type="entry name" value="HTH-like_dom"/>
</dbReference>
<dbReference type="SUPFAM" id="SSF48295">
    <property type="entry name" value="TrpR-like"/>
    <property type="match status" value="1"/>
</dbReference>
<comment type="caution">
    <text evidence="2">The sequence shown here is derived from an EMBL/GenBank/DDBJ whole genome shotgun (WGS) entry which is preliminary data.</text>
</comment>
<name>A0A1G5PDU8_9PSED</name>
<dbReference type="InterPro" id="IPR012337">
    <property type="entry name" value="RNaseH-like_sf"/>
</dbReference>
<dbReference type="AlphaFoldDB" id="A0A1G5PDU8"/>
<dbReference type="InterPro" id="IPR036388">
    <property type="entry name" value="WH-like_DNA-bd_sf"/>
</dbReference>
<dbReference type="OrthoDB" id="9810995at2"/>
<dbReference type="Pfam" id="PF13518">
    <property type="entry name" value="HTH_28"/>
    <property type="match status" value="2"/>
</dbReference>
<dbReference type="Gene3D" id="1.10.10.10">
    <property type="entry name" value="Winged helix-like DNA-binding domain superfamily/Winged helix DNA-binding domain"/>
    <property type="match status" value="2"/>
</dbReference>
<dbReference type="Gene3D" id="3.30.420.10">
    <property type="entry name" value="Ribonuclease H-like superfamily/Ribonuclease H"/>
    <property type="match status" value="1"/>
</dbReference>
<dbReference type="NCBIfam" id="NF033516">
    <property type="entry name" value="transpos_IS3"/>
    <property type="match status" value="1"/>
</dbReference>
<dbReference type="InterPro" id="IPR048020">
    <property type="entry name" value="Transpos_IS3"/>
</dbReference>
<dbReference type="EMBL" id="FMWB01000015">
    <property type="protein sequence ID" value="SCZ47697.1"/>
    <property type="molecule type" value="Genomic_DNA"/>
</dbReference>
<organism evidence="2 3">
    <name type="scientific">Pseudomonas oryzihabitans</name>
    <dbReference type="NCBI Taxonomy" id="47885"/>
    <lineage>
        <taxon>Bacteria</taxon>
        <taxon>Pseudomonadati</taxon>
        <taxon>Pseudomonadota</taxon>
        <taxon>Gammaproteobacteria</taxon>
        <taxon>Pseudomonadales</taxon>
        <taxon>Pseudomonadaceae</taxon>
        <taxon>Pseudomonas</taxon>
    </lineage>
</organism>
<dbReference type="InterPro" id="IPR050900">
    <property type="entry name" value="Transposase_IS3/IS150/IS904"/>
</dbReference>
<dbReference type="GO" id="GO:0043565">
    <property type="term" value="F:sequence-specific DNA binding"/>
    <property type="evidence" value="ECO:0007669"/>
    <property type="project" value="InterPro"/>
</dbReference>
<gene>
    <name evidence="2" type="ORF">SAMN05216279_11595</name>
</gene>
<protein>
    <submittedName>
        <fullName evidence="2">Transposase InsO and inactivated derivatives</fullName>
    </submittedName>
</protein>